<name>A0AAX7UMF9_ASTCA</name>
<keyword evidence="1" id="KW-0812">Transmembrane</keyword>
<keyword evidence="1" id="KW-0472">Membrane</keyword>
<protein>
    <submittedName>
        <fullName evidence="2">Uncharacterized protein</fullName>
    </submittedName>
</protein>
<dbReference type="InterPro" id="IPR036397">
    <property type="entry name" value="RNaseH_sf"/>
</dbReference>
<evidence type="ECO:0000313" key="2">
    <source>
        <dbReference type="Ensembl" id="ENSACLP00000070220.1"/>
    </source>
</evidence>
<feature type="transmembrane region" description="Helical" evidence="1">
    <location>
        <begin position="126"/>
        <end position="145"/>
    </location>
</feature>
<keyword evidence="1" id="KW-1133">Transmembrane helix</keyword>
<evidence type="ECO:0000256" key="1">
    <source>
        <dbReference type="SAM" id="Phobius"/>
    </source>
</evidence>
<dbReference type="AlphaFoldDB" id="A0AAX7UMF9"/>
<dbReference type="PANTHER" id="PTHR47326">
    <property type="entry name" value="TRANSPOSABLE ELEMENT TC3 TRANSPOSASE-LIKE PROTEIN"/>
    <property type="match status" value="1"/>
</dbReference>
<reference evidence="2" key="3">
    <citation type="submission" date="2025-09" db="UniProtKB">
        <authorList>
            <consortium name="Ensembl"/>
        </authorList>
    </citation>
    <scope>IDENTIFICATION</scope>
</reference>
<accession>A0AAX7UMF9</accession>
<organism evidence="2 3">
    <name type="scientific">Astatotilapia calliptera</name>
    <name type="common">Eastern happy</name>
    <name type="synonym">Chromis callipterus</name>
    <dbReference type="NCBI Taxonomy" id="8154"/>
    <lineage>
        <taxon>Eukaryota</taxon>
        <taxon>Metazoa</taxon>
        <taxon>Chordata</taxon>
        <taxon>Craniata</taxon>
        <taxon>Vertebrata</taxon>
        <taxon>Euteleostomi</taxon>
        <taxon>Actinopterygii</taxon>
        <taxon>Neopterygii</taxon>
        <taxon>Teleostei</taxon>
        <taxon>Neoteleostei</taxon>
        <taxon>Acanthomorphata</taxon>
        <taxon>Ovalentaria</taxon>
        <taxon>Cichlomorphae</taxon>
        <taxon>Cichliformes</taxon>
        <taxon>Cichlidae</taxon>
        <taxon>African cichlids</taxon>
        <taxon>Pseudocrenilabrinae</taxon>
        <taxon>Haplochromini</taxon>
        <taxon>Astatotilapia</taxon>
    </lineage>
</organism>
<feature type="transmembrane region" description="Helical" evidence="1">
    <location>
        <begin position="151"/>
        <end position="176"/>
    </location>
</feature>
<proteinExistence type="predicted"/>
<dbReference type="PANTHER" id="PTHR47326:SF1">
    <property type="entry name" value="HTH PSQ-TYPE DOMAIN-CONTAINING PROTEIN"/>
    <property type="match status" value="1"/>
</dbReference>
<sequence length="256" mass="30147">PLKLRTLRLQTLNWDTAIHTFWFVQLVCRVIVSPEKFPLCFFLFPLCFVCFCSVFLFAAVFFLQRFSFCKCFLFAAFFFLQRLSFCRCFLKLQCSVFLEIAVQCFSFCCVFLIAAFFFLQRFSFCSVFLFPSVFLFAAFFFLQHFSFCSVFLFAAFFFLQRFSFCSVFLFAAFFFLQLFSEVAVRLASQGHRMFLSLCTEAGTFPEFFQQDGAPPHYGCQVRAFLDEQFPGKWIGRRGPVEWPPRSPDLTPLDFYL</sequence>
<reference evidence="2" key="2">
    <citation type="submission" date="2025-08" db="UniProtKB">
        <authorList>
            <consortium name="Ensembl"/>
        </authorList>
    </citation>
    <scope>IDENTIFICATION</scope>
</reference>
<evidence type="ECO:0000313" key="3">
    <source>
        <dbReference type="Proteomes" id="UP000265100"/>
    </source>
</evidence>
<dbReference type="Ensembl" id="ENSACLT00000096712.1">
    <property type="protein sequence ID" value="ENSACLP00000070220.1"/>
    <property type="gene ID" value="ENSACLG00000033568.1"/>
</dbReference>
<dbReference type="Proteomes" id="UP000265100">
    <property type="component" value="Chromosome 5"/>
</dbReference>
<dbReference type="Gene3D" id="3.30.420.10">
    <property type="entry name" value="Ribonuclease H-like superfamily/Ribonuclease H"/>
    <property type="match status" value="1"/>
</dbReference>
<reference evidence="2" key="1">
    <citation type="submission" date="2018-05" db="EMBL/GenBank/DDBJ databases">
        <authorList>
            <person name="Datahose"/>
        </authorList>
    </citation>
    <scope>NUCLEOTIDE SEQUENCE</scope>
</reference>
<feature type="transmembrane region" description="Helical" evidence="1">
    <location>
        <begin position="96"/>
        <end position="119"/>
    </location>
</feature>
<dbReference type="GO" id="GO:0003676">
    <property type="term" value="F:nucleic acid binding"/>
    <property type="evidence" value="ECO:0007669"/>
    <property type="project" value="InterPro"/>
</dbReference>
<dbReference type="GeneTree" id="ENSGT01120000278189"/>
<feature type="transmembrane region" description="Helical" evidence="1">
    <location>
        <begin position="38"/>
        <end position="64"/>
    </location>
</feature>
<keyword evidence="3" id="KW-1185">Reference proteome</keyword>